<dbReference type="PANTHER" id="PTHR15837">
    <property type="entry name" value="RAN GUANINE NUCLEOTIDE RELEASE FACTOR"/>
    <property type="match status" value="1"/>
</dbReference>
<dbReference type="PANTHER" id="PTHR15837:SF0">
    <property type="entry name" value="RAN GUANINE NUCLEOTIDE RELEASE FACTOR"/>
    <property type="match status" value="1"/>
</dbReference>
<sequence>MPSVATQVDTSSRPLFGGSIVADLPAAWRDVSDFRQVPDNQEVFVSPDSDPQREASLIVEVLQRVDKDDLDQAVRFHFESIAHDNDAEESHVGRTWSFNDTQRPILLSGTQLVKKFGKDSEPAKQVKIWVALWRIEDKNVDLVMSVNVAGTEAEEQERGEDEVGRIFERAARSLSIVDYGLFA</sequence>
<proteinExistence type="inferred from homology"/>
<accession>A0A177TIP8</accession>
<keyword evidence="2" id="KW-0813">Transport</keyword>
<dbReference type="GO" id="GO:0006606">
    <property type="term" value="P:protein import into nucleus"/>
    <property type="evidence" value="ECO:0007669"/>
    <property type="project" value="TreeGrafter"/>
</dbReference>
<dbReference type="Proteomes" id="UP000077521">
    <property type="component" value="Unassembled WGS sequence"/>
</dbReference>
<dbReference type="InterPro" id="IPR007681">
    <property type="entry name" value="Mog1"/>
</dbReference>
<reference evidence="4" key="1">
    <citation type="submission" date="2016-04" db="EMBL/GenBank/DDBJ databases">
        <authorList>
            <person name="Nguyen H.D."/>
            <person name="Samba Siva P."/>
            <person name="Cullis J."/>
            <person name="Levesque C.A."/>
            <person name="Hambleton S."/>
        </authorList>
    </citation>
    <scope>NUCLEOTIDE SEQUENCE</scope>
    <source>
        <strain evidence="4">DAOMC 236416</strain>
    </source>
</reference>
<evidence type="ECO:0000313" key="5">
    <source>
        <dbReference type="Proteomes" id="UP000077521"/>
    </source>
</evidence>
<dbReference type="GO" id="GO:0031267">
    <property type="term" value="F:small GTPase binding"/>
    <property type="evidence" value="ECO:0007669"/>
    <property type="project" value="TreeGrafter"/>
</dbReference>
<dbReference type="SUPFAM" id="SSF55724">
    <property type="entry name" value="Mog1p/PsbP-like"/>
    <property type="match status" value="1"/>
</dbReference>
<reference evidence="4" key="2">
    <citation type="journal article" date="2019" name="IMA Fungus">
        <title>Genome sequencing and comparison of five Tilletia species to identify candidate genes for the detection of regulated species infecting wheat.</title>
        <authorList>
            <person name="Nguyen H.D.T."/>
            <person name="Sultana T."/>
            <person name="Kesanakurti P."/>
            <person name="Hambleton S."/>
        </authorList>
    </citation>
    <scope>NUCLEOTIDE SEQUENCE</scope>
    <source>
        <strain evidence="4">DAOMC 236416</strain>
    </source>
</reference>
<evidence type="ECO:0000256" key="3">
    <source>
        <dbReference type="ARBA" id="ARBA00022927"/>
    </source>
</evidence>
<organism evidence="4 5">
    <name type="scientific">Tilletia indica</name>
    <dbReference type="NCBI Taxonomy" id="43049"/>
    <lineage>
        <taxon>Eukaryota</taxon>
        <taxon>Fungi</taxon>
        <taxon>Dikarya</taxon>
        <taxon>Basidiomycota</taxon>
        <taxon>Ustilaginomycotina</taxon>
        <taxon>Exobasidiomycetes</taxon>
        <taxon>Tilletiales</taxon>
        <taxon>Tilletiaceae</taxon>
        <taxon>Tilletia</taxon>
    </lineage>
</organism>
<dbReference type="Gene3D" id="3.40.1000.10">
    <property type="entry name" value="Mog1/PsbP, alpha/beta/alpha sandwich"/>
    <property type="match status" value="1"/>
</dbReference>
<comment type="similarity">
    <text evidence="1">Belongs to the MOG1 family.</text>
</comment>
<gene>
    <name evidence="4" type="ORF">A4X13_0g1889</name>
</gene>
<keyword evidence="5" id="KW-1185">Reference proteome</keyword>
<evidence type="ECO:0000256" key="2">
    <source>
        <dbReference type="ARBA" id="ARBA00022448"/>
    </source>
</evidence>
<evidence type="ECO:0000313" key="4">
    <source>
        <dbReference type="EMBL" id="KAE8258116.1"/>
    </source>
</evidence>
<dbReference type="AlphaFoldDB" id="A0A177TIP8"/>
<dbReference type="GO" id="GO:0005634">
    <property type="term" value="C:nucleus"/>
    <property type="evidence" value="ECO:0007669"/>
    <property type="project" value="TreeGrafter"/>
</dbReference>
<protein>
    <submittedName>
        <fullName evidence="4">Uncharacterized protein</fullName>
    </submittedName>
</protein>
<name>A0A177TIP8_9BASI</name>
<dbReference type="GO" id="GO:0005085">
    <property type="term" value="F:guanyl-nucleotide exchange factor activity"/>
    <property type="evidence" value="ECO:0007669"/>
    <property type="project" value="TreeGrafter"/>
</dbReference>
<evidence type="ECO:0000256" key="1">
    <source>
        <dbReference type="ARBA" id="ARBA00010307"/>
    </source>
</evidence>
<comment type="caution">
    <text evidence="4">The sequence shown here is derived from an EMBL/GenBank/DDBJ whole genome shotgun (WGS) entry which is preliminary data.</text>
</comment>
<dbReference type="EMBL" id="LWDF02000082">
    <property type="protein sequence ID" value="KAE8258116.1"/>
    <property type="molecule type" value="Genomic_DNA"/>
</dbReference>
<dbReference type="Pfam" id="PF04603">
    <property type="entry name" value="Mog1"/>
    <property type="match status" value="1"/>
</dbReference>
<dbReference type="InterPro" id="IPR016123">
    <property type="entry name" value="Mog1/PsbP_a/b/a-sand"/>
</dbReference>
<keyword evidence="3" id="KW-0653">Protein transport</keyword>